<name>A0A133UZJ1_9EURY</name>
<dbReference type="Proteomes" id="UP000070520">
    <property type="component" value="Unassembled WGS sequence"/>
</dbReference>
<dbReference type="AlphaFoldDB" id="A0A133UZJ1"/>
<dbReference type="InterPro" id="IPR005650">
    <property type="entry name" value="BlaI_family"/>
</dbReference>
<dbReference type="Gene3D" id="1.10.10.10">
    <property type="entry name" value="Winged helix-like DNA-binding domain superfamily/Winged helix DNA-binding domain"/>
    <property type="match status" value="1"/>
</dbReference>
<gene>
    <name evidence="5" type="ORF">AKJ42_02875</name>
</gene>
<reference evidence="5 6" key="1">
    <citation type="journal article" date="2016" name="Sci. Rep.">
        <title>Metabolic traits of an uncultured archaeal lineage -MSBL1- from brine pools of the Red Sea.</title>
        <authorList>
            <person name="Mwirichia R."/>
            <person name="Alam I."/>
            <person name="Rashid M."/>
            <person name="Vinu M."/>
            <person name="Ba-Alawi W."/>
            <person name="Anthony Kamau A."/>
            <person name="Kamanda Ngugi D."/>
            <person name="Goker M."/>
            <person name="Klenk H.P."/>
            <person name="Bajic V."/>
            <person name="Stingl U."/>
        </authorList>
    </citation>
    <scope>NUCLEOTIDE SEQUENCE [LARGE SCALE GENOMIC DNA]</scope>
    <source>
        <strain evidence="5">SCGC-AAA261C02</strain>
    </source>
</reference>
<keyword evidence="2" id="KW-0805">Transcription regulation</keyword>
<dbReference type="InterPro" id="IPR043519">
    <property type="entry name" value="NT_sf"/>
</dbReference>
<organism evidence="5 6">
    <name type="scientific">candidate division MSBL1 archaeon SCGC-AAA261C02</name>
    <dbReference type="NCBI Taxonomy" id="1698272"/>
    <lineage>
        <taxon>Archaea</taxon>
        <taxon>Methanobacteriati</taxon>
        <taxon>Methanobacteriota</taxon>
        <taxon>candidate division MSBL1</taxon>
    </lineage>
</organism>
<sequence>MLEFLGSRAPLSILEFFCKNPQKEFYSKEIGEELDLSKATTIKWLKRLVEKGILTETSRGRKKIYRLRWANPFARQMRVILTLSKLIPTLENLTNLRAAYLTGDSAKGTDSPDSPVELLILNRGSEERVRRALDDVSSKIGRSVEARIMTPLEYADLASKKPALHEKLEREKIRLTFPRR</sequence>
<keyword evidence="6" id="KW-1185">Reference proteome</keyword>
<evidence type="ECO:0000313" key="5">
    <source>
        <dbReference type="EMBL" id="KXA99618.1"/>
    </source>
</evidence>
<dbReference type="Pfam" id="PF03965">
    <property type="entry name" value="Penicillinase_R"/>
    <property type="match status" value="1"/>
</dbReference>
<dbReference type="CDD" id="cd00090">
    <property type="entry name" value="HTH_ARSR"/>
    <property type="match status" value="1"/>
</dbReference>
<proteinExistence type="inferred from homology"/>
<dbReference type="SUPFAM" id="SSF46785">
    <property type="entry name" value="Winged helix' DNA-binding domain"/>
    <property type="match status" value="1"/>
</dbReference>
<dbReference type="GO" id="GO:0045892">
    <property type="term" value="P:negative regulation of DNA-templated transcription"/>
    <property type="evidence" value="ECO:0007669"/>
    <property type="project" value="InterPro"/>
</dbReference>
<comment type="caution">
    <text evidence="5">The sequence shown here is derived from an EMBL/GenBank/DDBJ whole genome shotgun (WGS) entry which is preliminary data.</text>
</comment>
<dbReference type="GO" id="GO:0003677">
    <property type="term" value="F:DNA binding"/>
    <property type="evidence" value="ECO:0007669"/>
    <property type="project" value="UniProtKB-KW"/>
</dbReference>
<keyword evidence="4" id="KW-0804">Transcription</keyword>
<evidence type="ECO:0008006" key="7">
    <source>
        <dbReference type="Google" id="ProtNLM"/>
    </source>
</evidence>
<dbReference type="InterPro" id="IPR011991">
    <property type="entry name" value="ArsR-like_HTH"/>
</dbReference>
<evidence type="ECO:0000256" key="1">
    <source>
        <dbReference type="ARBA" id="ARBA00011046"/>
    </source>
</evidence>
<dbReference type="Gene3D" id="3.30.460.10">
    <property type="entry name" value="Beta Polymerase, domain 2"/>
    <property type="match status" value="1"/>
</dbReference>
<evidence type="ECO:0000256" key="3">
    <source>
        <dbReference type="ARBA" id="ARBA00023125"/>
    </source>
</evidence>
<dbReference type="SUPFAM" id="SSF81301">
    <property type="entry name" value="Nucleotidyltransferase"/>
    <property type="match status" value="1"/>
</dbReference>
<evidence type="ECO:0000256" key="4">
    <source>
        <dbReference type="ARBA" id="ARBA00023163"/>
    </source>
</evidence>
<comment type="similarity">
    <text evidence="1">Belongs to the BlaI transcriptional regulatory family.</text>
</comment>
<keyword evidence="3" id="KW-0238">DNA-binding</keyword>
<dbReference type="InterPro" id="IPR036390">
    <property type="entry name" value="WH_DNA-bd_sf"/>
</dbReference>
<accession>A0A133UZJ1</accession>
<evidence type="ECO:0000313" key="6">
    <source>
        <dbReference type="Proteomes" id="UP000070520"/>
    </source>
</evidence>
<dbReference type="EMBL" id="LHXW01000033">
    <property type="protein sequence ID" value="KXA99618.1"/>
    <property type="molecule type" value="Genomic_DNA"/>
</dbReference>
<protein>
    <recommendedName>
        <fullName evidence="7">HTH arsR-type domain-containing protein</fullName>
    </recommendedName>
</protein>
<dbReference type="InterPro" id="IPR036388">
    <property type="entry name" value="WH-like_DNA-bd_sf"/>
</dbReference>
<evidence type="ECO:0000256" key="2">
    <source>
        <dbReference type="ARBA" id="ARBA00023015"/>
    </source>
</evidence>